<dbReference type="InterPro" id="IPR045149">
    <property type="entry name" value="OS-9-like"/>
</dbReference>
<dbReference type="PANTHER" id="PTHR15414:SF0">
    <property type="entry name" value="ENDOPLASMIC RETICULUM LECTIN 1"/>
    <property type="match status" value="1"/>
</dbReference>
<dbReference type="GO" id="GO:0030968">
    <property type="term" value="P:endoplasmic reticulum unfolded protein response"/>
    <property type="evidence" value="ECO:0007669"/>
    <property type="project" value="InterPro"/>
</dbReference>
<feature type="region of interest" description="Disordered" evidence="8">
    <location>
        <begin position="466"/>
        <end position="513"/>
    </location>
</feature>
<evidence type="ECO:0000256" key="1">
    <source>
        <dbReference type="ARBA" id="ARBA00004240"/>
    </source>
</evidence>
<dbReference type="PANTHER" id="PTHR15414">
    <property type="entry name" value="OS-9-RELATED"/>
    <property type="match status" value="1"/>
</dbReference>
<dbReference type="SUPFAM" id="SSF50911">
    <property type="entry name" value="Mannose 6-phosphate receptor domain"/>
    <property type="match status" value="2"/>
</dbReference>
<evidence type="ECO:0000256" key="2">
    <source>
        <dbReference type="ARBA" id="ARBA00022729"/>
    </source>
</evidence>
<dbReference type="EMBL" id="JARKIK010000066">
    <property type="protein sequence ID" value="KAK8730089.1"/>
    <property type="molecule type" value="Genomic_DNA"/>
</dbReference>
<evidence type="ECO:0000259" key="10">
    <source>
        <dbReference type="PROSITE" id="PS51914"/>
    </source>
</evidence>
<evidence type="ECO:0000256" key="9">
    <source>
        <dbReference type="SAM" id="SignalP"/>
    </source>
</evidence>
<dbReference type="GO" id="GO:0030970">
    <property type="term" value="P:retrograde protein transport, ER to cytosol"/>
    <property type="evidence" value="ECO:0007669"/>
    <property type="project" value="TreeGrafter"/>
</dbReference>
<comment type="caution">
    <text evidence="11">The sequence shown here is derived from an EMBL/GenBank/DDBJ whole genome shotgun (WGS) entry which is preliminary data.</text>
</comment>
<evidence type="ECO:0000256" key="5">
    <source>
        <dbReference type="ARBA" id="ARBA00037585"/>
    </source>
</evidence>
<feature type="chain" id="PRO_5043519567" description="Endoplasmic reticulum lectin 1" evidence="9">
    <location>
        <begin position="19"/>
        <end position="513"/>
    </location>
</feature>
<dbReference type="GO" id="GO:0005788">
    <property type="term" value="C:endoplasmic reticulum lumen"/>
    <property type="evidence" value="ECO:0007669"/>
    <property type="project" value="TreeGrafter"/>
</dbReference>
<dbReference type="InterPro" id="IPR044865">
    <property type="entry name" value="MRH_dom"/>
</dbReference>
<keyword evidence="2 9" id="KW-0732">Signal</keyword>
<evidence type="ECO:0000313" key="11">
    <source>
        <dbReference type="EMBL" id="KAK8730089.1"/>
    </source>
</evidence>
<organism evidence="11 12">
    <name type="scientific">Cherax quadricarinatus</name>
    <name type="common">Australian red claw crayfish</name>
    <dbReference type="NCBI Taxonomy" id="27406"/>
    <lineage>
        <taxon>Eukaryota</taxon>
        <taxon>Metazoa</taxon>
        <taxon>Ecdysozoa</taxon>
        <taxon>Arthropoda</taxon>
        <taxon>Crustacea</taxon>
        <taxon>Multicrustacea</taxon>
        <taxon>Malacostraca</taxon>
        <taxon>Eumalacostraca</taxon>
        <taxon>Eucarida</taxon>
        <taxon>Decapoda</taxon>
        <taxon>Pleocyemata</taxon>
        <taxon>Astacidea</taxon>
        <taxon>Parastacoidea</taxon>
        <taxon>Parastacidae</taxon>
        <taxon>Cherax</taxon>
    </lineage>
</organism>
<dbReference type="AlphaFoldDB" id="A0AAW0WQ87"/>
<feature type="signal peptide" evidence="9">
    <location>
        <begin position="1"/>
        <end position="18"/>
    </location>
</feature>
<dbReference type="Pfam" id="PF07915">
    <property type="entry name" value="PRKCSH"/>
    <property type="match status" value="2"/>
</dbReference>
<dbReference type="FunFam" id="2.70.130.10:FF:000001">
    <property type="entry name" value="Endoplasmic reticulum lectin 1"/>
    <property type="match status" value="1"/>
</dbReference>
<feature type="domain" description="MRH" evidence="10">
    <location>
        <begin position="326"/>
        <end position="447"/>
    </location>
</feature>
<dbReference type="PROSITE" id="PS51914">
    <property type="entry name" value="MRH"/>
    <property type="match status" value="2"/>
</dbReference>
<dbReference type="Proteomes" id="UP001445076">
    <property type="component" value="Unassembled WGS sequence"/>
</dbReference>
<protein>
    <recommendedName>
        <fullName evidence="6">Endoplasmic reticulum lectin 1</fullName>
    </recommendedName>
    <alternativeName>
        <fullName evidence="7">ER lectin</fullName>
    </alternativeName>
</protein>
<comment type="subcellular location">
    <subcellularLocation>
        <location evidence="1">Endoplasmic reticulum</location>
    </subcellularLocation>
</comment>
<evidence type="ECO:0000256" key="6">
    <source>
        <dbReference type="ARBA" id="ARBA00041108"/>
    </source>
</evidence>
<sequence length="513" mass="58334">MAAFALLMVVISPLLTLAANQIKGLDDAILFLMHWPGADTSLLESPDYEKLVMMSSNNEQYQCLVPINYGNKDESSETYTGPSAFTLLLPLFRKQLCVLRLDSYWTYELCHGLHLKQYREEREGKTARLHEYTLGMFSLESFPELMEKHDAENLRSNIPTTKIEGLNMPYFMVNYTSGTICDLTGRPRLSHVLFVCYEEGHHEIYSIKETYTCEYEIIVLSPYLCQHPSYRPQDLPQTSLHCVPMNDSPKRPRNLLRIEAESLKLRSDGAVLAGDTSSGSVKLEVVEGADTPSGTSTTSEPRPKLSLFPPQPAVDRKLVEDFLSGEYCLHGGSGWWKYEFCYGRKVEQYHEDREGYKIIILLGAFNLEEHRKWVEKNPEKSYKPGKRHVSHLYSGGTMCDLTGKPRQVEVKLKCKESNSPSSVTLYLLEPQTCEYTLGVETSLICPLLQHADELGLFTLATGLEDSQDTVSSPSLNEDTDQQHEHTKQFAPHKGVIHKVDDEDYEYDDKDDEE</sequence>
<feature type="compositionally biased region" description="Acidic residues" evidence="8">
    <location>
        <begin position="501"/>
        <end position="513"/>
    </location>
</feature>
<keyword evidence="12" id="KW-1185">Reference proteome</keyword>
<keyword evidence="3" id="KW-0256">Endoplasmic reticulum</keyword>
<dbReference type="Gene3D" id="2.70.130.10">
    <property type="entry name" value="Mannose-6-phosphate receptor binding domain"/>
    <property type="match status" value="2"/>
</dbReference>
<evidence type="ECO:0000256" key="4">
    <source>
        <dbReference type="ARBA" id="ARBA00023157"/>
    </source>
</evidence>
<feature type="domain" description="MRH" evidence="10">
    <location>
        <begin position="95"/>
        <end position="227"/>
    </location>
</feature>
<dbReference type="InterPro" id="IPR012913">
    <property type="entry name" value="OS9-like_dom"/>
</dbReference>
<name>A0AAW0WQ87_CHEQU</name>
<dbReference type="InterPro" id="IPR009011">
    <property type="entry name" value="Man6P_isomerase_rcpt-bd_dom_sf"/>
</dbReference>
<keyword evidence="4" id="KW-1015">Disulfide bond</keyword>
<proteinExistence type="predicted"/>
<accession>A0AAW0WQ87</accession>
<comment type="function">
    <text evidence="5">Probable lectin that binds selectively to improperly folded lumenal proteins. May function in endoplasmic reticulum quality control and endoplasmic reticulum-associated degradation (ERAD) of both non-glycosylated proteins and glycoproteins.</text>
</comment>
<evidence type="ECO:0000313" key="12">
    <source>
        <dbReference type="Proteomes" id="UP001445076"/>
    </source>
</evidence>
<evidence type="ECO:0000256" key="3">
    <source>
        <dbReference type="ARBA" id="ARBA00022824"/>
    </source>
</evidence>
<feature type="region of interest" description="Disordered" evidence="8">
    <location>
        <begin position="286"/>
        <end position="309"/>
    </location>
</feature>
<reference evidence="11 12" key="1">
    <citation type="journal article" date="2024" name="BMC Genomics">
        <title>Genome assembly of redclaw crayfish (Cherax quadricarinatus) provides insights into its immune adaptation and hypoxia tolerance.</title>
        <authorList>
            <person name="Liu Z."/>
            <person name="Zheng J."/>
            <person name="Li H."/>
            <person name="Fang K."/>
            <person name="Wang S."/>
            <person name="He J."/>
            <person name="Zhou D."/>
            <person name="Weng S."/>
            <person name="Chi M."/>
            <person name="Gu Z."/>
            <person name="He J."/>
            <person name="Li F."/>
            <person name="Wang M."/>
        </authorList>
    </citation>
    <scope>NUCLEOTIDE SEQUENCE [LARGE SCALE GENOMIC DNA]</scope>
    <source>
        <strain evidence="11">ZL_2023a</strain>
    </source>
</reference>
<evidence type="ECO:0000256" key="8">
    <source>
        <dbReference type="SAM" id="MobiDB-lite"/>
    </source>
</evidence>
<gene>
    <name evidence="11" type="ORF">OTU49_008443</name>
</gene>
<evidence type="ECO:0000256" key="7">
    <source>
        <dbReference type="ARBA" id="ARBA00041661"/>
    </source>
</evidence>